<name>A0A3A9XPV2_9ACTN</name>
<evidence type="ECO:0000313" key="2">
    <source>
        <dbReference type="EMBL" id="RKN27148.1"/>
    </source>
</evidence>
<proteinExistence type="predicted"/>
<dbReference type="Pfam" id="PF14280">
    <property type="entry name" value="DUF4365"/>
    <property type="match status" value="1"/>
</dbReference>
<gene>
    <name evidence="2" type="ORF">D7044_28970</name>
</gene>
<comment type="caution">
    <text evidence="2">The sequence shown here is derived from an EMBL/GenBank/DDBJ whole genome shotgun (WGS) entry which is preliminary data.</text>
</comment>
<evidence type="ECO:0000313" key="3">
    <source>
        <dbReference type="Proteomes" id="UP000275865"/>
    </source>
</evidence>
<feature type="domain" description="DUF4365" evidence="1">
    <location>
        <begin position="99"/>
        <end position="236"/>
    </location>
</feature>
<dbReference type="EMBL" id="RAZT01000019">
    <property type="protein sequence ID" value="RKN27148.1"/>
    <property type="molecule type" value="Genomic_DNA"/>
</dbReference>
<organism evidence="2 3">
    <name type="scientific">Micromonospora musae</name>
    <dbReference type="NCBI Taxonomy" id="1894970"/>
    <lineage>
        <taxon>Bacteria</taxon>
        <taxon>Bacillati</taxon>
        <taxon>Actinomycetota</taxon>
        <taxon>Actinomycetes</taxon>
        <taxon>Micromonosporales</taxon>
        <taxon>Micromonosporaceae</taxon>
        <taxon>Micromonospora</taxon>
    </lineage>
</organism>
<protein>
    <submittedName>
        <fullName evidence="2">DUF4365 domain-containing protein</fullName>
    </submittedName>
</protein>
<reference evidence="2 3" key="1">
    <citation type="submission" date="2018-09" db="EMBL/GenBank/DDBJ databases">
        <title>Micromonospora sp. nov. MS1-9, isolated from a root of Musa sp.</title>
        <authorList>
            <person name="Kuncharoen N."/>
            <person name="Kudo T."/>
            <person name="Ohkuma M."/>
            <person name="Yuki M."/>
            <person name="Tanasupawat S."/>
        </authorList>
    </citation>
    <scope>NUCLEOTIDE SEQUENCE [LARGE SCALE GENOMIC DNA]</scope>
    <source>
        <strain evidence="2 3">MS1-9</strain>
    </source>
</reference>
<sequence length="251" mass="27711">MPDLCLMIFRLTLPAAPSSHPGLPEHATGRKRFTAADAGFHEGQVSRAVDLPTSRIRRLRQLKAYRRWSSTVMMMVMVIPHQPGPVDIATFSPNGSKARFGVAYLRAICSQAGVGFTETSIDEDVLAIDGAVDFATASARVQVKCTGKFRIHGGSTATWPADDRWWAKWHGSCVPVYFVLVVMDPDEQPDWLDHRVDGTMHRAAAFWARVDKMSQGASITVPKSQRLTADTLRQWSSDVDACFQPQLQGGN</sequence>
<dbReference type="Proteomes" id="UP000275865">
    <property type="component" value="Unassembled WGS sequence"/>
</dbReference>
<dbReference type="InterPro" id="IPR025375">
    <property type="entry name" value="DUF4365"/>
</dbReference>
<accession>A0A3A9XPV2</accession>
<dbReference type="AlphaFoldDB" id="A0A3A9XPV2"/>
<evidence type="ECO:0000259" key="1">
    <source>
        <dbReference type="Pfam" id="PF14280"/>
    </source>
</evidence>